<proteinExistence type="predicted"/>
<organism evidence="1 2">
    <name type="scientific">Hydnum rufescens UP504</name>
    <dbReference type="NCBI Taxonomy" id="1448309"/>
    <lineage>
        <taxon>Eukaryota</taxon>
        <taxon>Fungi</taxon>
        <taxon>Dikarya</taxon>
        <taxon>Basidiomycota</taxon>
        <taxon>Agaricomycotina</taxon>
        <taxon>Agaricomycetes</taxon>
        <taxon>Cantharellales</taxon>
        <taxon>Hydnaceae</taxon>
        <taxon>Hydnum</taxon>
    </lineage>
</organism>
<dbReference type="Gene3D" id="3.30.710.10">
    <property type="entry name" value="Potassium Channel Kv1.1, Chain A"/>
    <property type="match status" value="1"/>
</dbReference>
<dbReference type="PANTHER" id="PTHR47369:SF2">
    <property type="entry name" value="BTB_POZ DOMAIN-CONTAINING PROTEIN 2"/>
    <property type="match status" value="1"/>
</dbReference>
<dbReference type="OrthoDB" id="6359943at2759"/>
<dbReference type="EMBL" id="MU128926">
    <property type="protein sequence ID" value="KAF9518186.1"/>
    <property type="molecule type" value="Genomic_DNA"/>
</dbReference>
<evidence type="ECO:0008006" key="3">
    <source>
        <dbReference type="Google" id="ProtNLM"/>
    </source>
</evidence>
<gene>
    <name evidence="1" type="ORF">BS47DRAFT_1422475</name>
</gene>
<dbReference type="PANTHER" id="PTHR47369">
    <property type="entry name" value="BTB/POZ DOMAIN-CONTAINING PROTEIN"/>
    <property type="match status" value="1"/>
</dbReference>
<dbReference type="AlphaFoldDB" id="A0A9P6B5T5"/>
<accession>A0A9P6B5T5</accession>
<dbReference type="Proteomes" id="UP000886523">
    <property type="component" value="Unassembled WGS sequence"/>
</dbReference>
<evidence type="ECO:0000313" key="1">
    <source>
        <dbReference type="EMBL" id="KAF9518186.1"/>
    </source>
</evidence>
<reference evidence="1" key="1">
    <citation type="journal article" date="2020" name="Nat. Commun.">
        <title>Large-scale genome sequencing of mycorrhizal fungi provides insights into the early evolution of symbiotic traits.</title>
        <authorList>
            <person name="Miyauchi S."/>
            <person name="Kiss E."/>
            <person name="Kuo A."/>
            <person name="Drula E."/>
            <person name="Kohler A."/>
            <person name="Sanchez-Garcia M."/>
            <person name="Morin E."/>
            <person name="Andreopoulos B."/>
            <person name="Barry K.W."/>
            <person name="Bonito G."/>
            <person name="Buee M."/>
            <person name="Carver A."/>
            <person name="Chen C."/>
            <person name="Cichocki N."/>
            <person name="Clum A."/>
            <person name="Culley D."/>
            <person name="Crous P.W."/>
            <person name="Fauchery L."/>
            <person name="Girlanda M."/>
            <person name="Hayes R.D."/>
            <person name="Keri Z."/>
            <person name="LaButti K."/>
            <person name="Lipzen A."/>
            <person name="Lombard V."/>
            <person name="Magnuson J."/>
            <person name="Maillard F."/>
            <person name="Murat C."/>
            <person name="Nolan M."/>
            <person name="Ohm R.A."/>
            <person name="Pangilinan J."/>
            <person name="Pereira M.F."/>
            <person name="Perotto S."/>
            <person name="Peter M."/>
            <person name="Pfister S."/>
            <person name="Riley R."/>
            <person name="Sitrit Y."/>
            <person name="Stielow J.B."/>
            <person name="Szollosi G."/>
            <person name="Zifcakova L."/>
            <person name="Stursova M."/>
            <person name="Spatafora J.W."/>
            <person name="Tedersoo L."/>
            <person name="Vaario L.M."/>
            <person name="Yamada A."/>
            <person name="Yan M."/>
            <person name="Wang P."/>
            <person name="Xu J."/>
            <person name="Bruns T."/>
            <person name="Baldrian P."/>
            <person name="Vilgalys R."/>
            <person name="Dunand C."/>
            <person name="Henrissat B."/>
            <person name="Grigoriev I.V."/>
            <person name="Hibbett D."/>
            <person name="Nagy L.G."/>
            <person name="Martin F.M."/>
        </authorList>
    </citation>
    <scope>NUCLEOTIDE SEQUENCE</scope>
    <source>
        <strain evidence="1">UP504</strain>
    </source>
</reference>
<comment type="caution">
    <text evidence="1">The sequence shown here is derived from an EMBL/GenBank/DDBJ whole genome shotgun (WGS) entry which is preliminary data.</text>
</comment>
<dbReference type="InterPro" id="IPR011333">
    <property type="entry name" value="SKP1/BTB/POZ_sf"/>
</dbReference>
<protein>
    <recommendedName>
        <fullName evidence="3">BTB domain-containing protein</fullName>
    </recommendedName>
</protein>
<name>A0A9P6B5T5_9AGAM</name>
<keyword evidence="2" id="KW-1185">Reference proteome</keyword>
<sequence length="301" mass="32878">MASNMNGNLQQDHDASVVSHIYQSGFQQGIVLNRSYRLHCLILSQSPYLEHLIRNSHNKQIYIPLEQLPYITEEAFAIALGYLYASTSINLVSPSNARSVLATGCLLGGMEDLCVHAYDICKATISVESIYDWLDFLGTIPFASTPSSPSLSSSPSPSPLLENALISHHQNRMGAIPPTSPTAIFGPYAARLREDVFAFLVVTLPEHLSIAGSPPSDVLISVYARLPFDYFKAAVESPDFPIGSDQERFRFAKAAISVRKQGIAREAEETVVLAFGGVSDGGSAVHITRKLAKRRLWKVGK</sequence>
<evidence type="ECO:0000313" key="2">
    <source>
        <dbReference type="Proteomes" id="UP000886523"/>
    </source>
</evidence>